<proteinExistence type="predicted"/>
<dbReference type="EMBL" id="NUUQ01000007">
    <property type="protein sequence ID" value="PHG64013.1"/>
    <property type="molecule type" value="Genomic_DNA"/>
</dbReference>
<dbReference type="AlphaFoldDB" id="A0A2B6TQY7"/>
<dbReference type="NCBIfam" id="TIGR01637">
    <property type="entry name" value="phage_arpU"/>
    <property type="match status" value="1"/>
</dbReference>
<gene>
    <name evidence="1" type="ORF">COI65_07400</name>
</gene>
<reference evidence="1 2" key="1">
    <citation type="submission" date="2017-09" db="EMBL/GenBank/DDBJ databases">
        <title>Large-scale bioinformatics analysis of Bacillus genomes uncovers conserved roles of natural products in bacterial physiology.</title>
        <authorList>
            <consortium name="Agbiome Team Llc"/>
            <person name="Bleich R.M."/>
            <person name="Grubbs K.J."/>
            <person name="Santa Maria K.C."/>
            <person name="Allen S.E."/>
            <person name="Farag S."/>
            <person name="Shank E.A."/>
            <person name="Bowers A."/>
        </authorList>
    </citation>
    <scope>NUCLEOTIDE SEQUENCE [LARGE SCALE GENOMIC DNA]</scope>
    <source>
        <strain evidence="1 2">AFS029838</strain>
    </source>
</reference>
<accession>A0A2B6TQY7</accession>
<sequence>MDKGTMQSGWWGLLAMHGSLIQQRDIKISRTLCDVKKTNSEIGGLQMEQLALFPEITNEEYKKIQREVAKALFNYRALKVRMINQEECAAENISSPFVEIRNTKKIKDIKYIQMKRALEHALDPEQREIIERKYLNNGLMSDKAVKAQLMMENNWFYTQKRHAIMVLAEALLII</sequence>
<dbReference type="Proteomes" id="UP000222503">
    <property type="component" value="Unassembled WGS sequence"/>
</dbReference>
<protein>
    <submittedName>
        <fullName evidence="1">ArpU family transcriptional regulator</fullName>
    </submittedName>
</protein>
<evidence type="ECO:0000313" key="2">
    <source>
        <dbReference type="Proteomes" id="UP000222503"/>
    </source>
</evidence>
<name>A0A2B6TQY7_9BACI</name>
<dbReference type="InterPro" id="IPR006524">
    <property type="entry name" value="ArpU-like"/>
</dbReference>
<evidence type="ECO:0000313" key="1">
    <source>
        <dbReference type="EMBL" id="PHG64013.1"/>
    </source>
</evidence>
<organism evidence="1 2">
    <name type="scientific">Bacillus wiedmannii</name>
    <dbReference type="NCBI Taxonomy" id="1890302"/>
    <lineage>
        <taxon>Bacteria</taxon>
        <taxon>Bacillati</taxon>
        <taxon>Bacillota</taxon>
        <taxon>Bacilli</taxon>
        <taxon>Bacillales</taxon>
        <taxon>Bacillaceae</taxon>
        <taxon>Bacillus</taxon>
        <taxon>Bacillus cereus group</taxon>
    </lineage>
</organism>
<comment type="caution">
    <text evidence="1">The sequence shown here is derived from an EMBL/GenBank/DDBJ whole genome shotgun (WGS) entry which is preliminary data.</text>
</comment>